<reference evidence="2 3" key="1">
    <citation type="journal article" date="2014" name="PLoS ONE">
        <title>The first complete genome sequence of the class fimbriimonadia in the phylum armatimonadetes.</title>
        <authorList>
            <person name="Hu Z.Y."/>
            <person name="Wang Y.Z."/>
            <person name="Im W.T."/>
            <person name="Wang S.Y."/>
            <person name="Zhao G.P."/>
            <person name="Zheng H.J."/>
            <person name="Quan Z.X."/>
        </authorList>
    </citation>
    <scope>NUCLEOTIDE SEQUENCE [LARGE SCALE GENOMIC DNA]</scope>
    <source>
        <strain evidence="2">Gsoil 348</strain>
    </source>
</reference>
<organism evidence="2 3">
    <name type="scientific">Fimbriimonas ginsengisoli Gsoil 348</name>
    <dbReference type="NCBI Taxonomy" id="661478"/>
    <lineage>
        <taxon>Bacteria</taxon>
        <taxon>Bacillati</taxon>
        <taxon>Armatimonadota</taxon>
        <taxon>Fimbriimonadia</taxon>
        <taxon>Fimbriimonadales</taxon>
        <taxon>Fimbriimonadaceae</taxon>
        <taxon>Fimbriimonas</taxon>
    </lineage>
</organism>
<dbReference type="HOGENOM" id="CLU_2395376_0_0_0"/>
<accession>A0A068NTP8</accession>
<name>A0A068NTP8_FIMGI</name>
<protein>
    <submittedName>
        <fullName evidence="2">Uncharacterized protein</fullName>
    </submittedName>
</protein>
<dbReference type="AlphaFoldDB" id="A0A068NTP8"/>
<evidence type="ECO:0000313" key="2">
    <source>
        <dbReference type="EMBL" id="AIE84979.1"/>
    </source>
</evidence>
<proteinExistence type="predicted"/>
<keyword evidence="3" id="KW-1185">Reference proteome</keyword>
<dbReference type="STRING" id="661478.OP10G_1611"/>
<dbReference type="Proteomes" id="UP000027982">
    <property type="component" value="Chromosome"/>
</dbReference>
<sequence>MPGFRQLHSGHQPGKTTPDDDDRTLRCHIVFASLRSAAVSMPGSTERGQPRERTELGVRRCKRNPQVISSCRDEPVCGIFVSEGESPGEQRDF</sequence>
<feature type="region of interest" description="Disordered" evidence="1">
    <location>
        <begin position="1"/>
        <end position="24"/>
    </location>
</feature>
<dbReference type="KEGG" id="fgi:OP10G_1611"/>
<dbReference type="EMBL" id="CP007139">
    <property type="protein sequence ID" value="AIE84979.1"/>
    <property type="molecule type" value="Genomic_DNA"/>
</dbReference>
<evidence type="ECO:0000313" key="3">
    <source>
        <dbReference type="Proteomes" id="UP000027982"/>
    </source>
</evidence>
<gene>
    <name evidence="2" type="ORF">OP10G_1611</name>
</gene>
<evidence type="ECO:0000256" key="1">
    <source>
        <dbReference type="SAM" id="MobiDB-lite"/>
    </source>
</evidence>